<dbReference type="KEGG" id="cin:100183878"/>
<feature type="transmembrane region" description="Helical" evidence="2">
    <location>
        <begin position="94"/>
        <end position="115"/>
    </location>
</feature>
<keyword evidence="4" id="KW-1185">Reference proteome</keyword>
<reference evidence="3" key="4">
    <citation type="submission" date="2025-09" db="UniProtKB">
        <authorList>
            <consortium name="Ensembl"/>
        </authorList>
    </citation>
    <scope>IDENTIFICATION</scope>
</reference>
<keyword evidence="2" id="KW-0472">Membrane</keyword>
<keyword evidence="2" id="KW-1133">Transmembrane helix</keyword>
<organism evidence="3 4">
    <name type="scientific">Ciona intestinalis</name>
    <name type="common">Transparent sea squirt</name>
    <name type="synonym">Ascidia intestinalis</name>
    <dbReference type="NCBI Taxonomy" id="7719"/>
    <lineage>
        <taxon>Eukaryota</taxon>
        <taxon>Metazoa</taxon>
        <taxon>Chordata</taxon>
        <taxon>Tunicata</taxon>
        <taxon>Ascidiacea</taxon>
        <taxon>Phlebobranchia</taxon>
        <taxon>Cionidae</taxon>
        <taxon>Ciona</taxon>
    </lineage>
</organism>
<feature type="region of interest" description="Disordered" evidence="1">
    <location>
        <begin position="221"/>
        <end position="250"/>
    </location>
</feature>
<dbReference type="RefSeq" id="XP_002127596.1">
    <property type="nucleotide sequence ID" value="XM_002127560.2"/>
</dbReference>
<name>F6UJZ9_CIOIN</name>
<dbReference type="Proteomes" id="UP000008144">
    <property type="component" value="Chromosome 12"/>
</dbReference>
<reference evidence="3" key="2">
    <citation type="journal article" date="2008" name="Genome Biol.">
        <title>Improved genome assembly and evidence-based global gene model set for the chordate Ciona intestinalis: new insight into intron and operon populations.</title>
        <authorList>
            <person name="Satou Y."/>
            <person name="Mineta K."/>
            <person name="Ogasawara M."/>
            <person name="Sasakura Y."/>
            <person name="Shoguchi E."/>
            <person name="Ueno K."/>
            <person name="Yamada L."/>
            <person name="Matsumoto J."/>
            <person name="Wasserscheid J."/>
            <person name="Dewar K."/>
            <person name="Wiley G.B."/>
            <person name="Macmil S.L."/>
            <person name="Roe B.A."/>
            <person name="Zeller R.W."/>
            <person name="Hastings K.E."/>
            <person name="Lemaire P."/>
            <person name="Lindquist E."/>
            <person name="Endo T."/>
            <person name="Hotta K."/>
            <person name="Inaba K."/>
        </authorList>
    </citation>
    <scope>NUCLEOTIDE SEQUENCE [LARGE SCALE GENOMIC DNA]</scope>
    <source>
        <strain evidence="3">wild type</strain>
    </source>
</reference>
<reference evidence="3" key="3">
    <citation type="submission" date="2025-08" db="UniProtKB">
        <authorList>
            <consortium name="Ensembl"/>
        </authorList>
    </citation>
    <scope>IDENTIFICATION</scope>
</reference>
<dbReference type="HOGENOM" id="CLU_874230_0_0_1"/>
<feature type="compositionally biased region" description="Basic and acidic residues" evidence="1">
    <location>
        <begin position="221"/>
        <end position="237"/>
    </location>
</feature>
<dbReference type="Ensembl" id="ENSCINT00000003412.3">
    <property type="protein sequence ID" value="ENSCINP00000003412.3"/>
    <property type="gene ID" value="ENSCING00000001691.3"/>
</dbReference>
<dbReference type="AlphaFoldDB" id="F6UJZ9"/>
<feature type="region of interest" description="Disordered" evidence="1">
    <location>
        <begin position="292"/>
        <end position="318"/>
    </location>
</feature>
<sequence>MTGHARSRLKGYLRTFAYMITCGLLLVIGGGAFFIHESVAMKNHKHSNSWEGKVTHQRSSEESSYTSSTKNVNHTAPKDYEAIFTASYAKELKIVGFIFLGVGTLFVLIGTPLAYQFWKRYQRAKEIERCPMLNQKYQDQLNKDYYGSPQRAGLIDKQTEDTDEAKPSEYINSPIKAKPKKCFWDFRRQRSVHEDSFRIAAHHHPSFNLVPIESLATLGREVTDQRSDTESEEEKQLSVEPNTPVEKTGSSKRGTFFQCLFSLENSNDVTVYDVTNSGVDNDRVDLLDEQSVNLEENNETETSSSQASSPLVSEDSAH</sequence>
<feature type="region of interest" description="Disordered" evidence="1">
    <location>
        <begin position="50"/>
        <end position="72"/>
    </location>
</feature>
<gene>
    <name evidence="3" type="primary">LOC100183878</name>
</gene>
<accession>F6UJZ9</accession>
<evidence type="ECO:0000256" key="1">
    <source>
        <dbReference type="SAM" id="MobiDB-lite"/>
    </source>
</evidence>
<evidence type="ECO:0000313" key="3">
    <source>
        <dbReference type="Ensembl" id="ENSCINP00000003412.3"/>
    </source>
</evidence>
<evidence type="ECO:0000256" key="2">
    <source>
        <dbReference type="SAM" id="Phobius"/>
    </source>
</evidence>
<dbReference type="EMBL" id="EAAA01000940">
    <property type="status" value="NOT_ANNOTATED_CDS"/>
    <property type="molecule type" value="Genomic_DNA"/>
</dbReference>
<feature type="transmembrane region" description="Helical" evidence="2">
    <location>
        <begin position="12"/>
        <end position="35"/>
    </location>
</feature>
<keyword evidence="2" id="KW-0812">Transmembrane</keyword>
<dbReference type="RefSeq" id="XP_026692955.1">
    <property type="nucleotide sequence ID" value="XM_026837154.1"/>
</dbReference>
<evidence type="ECO:0000313" key="4">
    <source>
        <dbReference type="Proteomes" id="UP000008144"/>
    </source>
</evidence>
<accession>A0A1W2WFB4</accession>
<protein>
    <submittedName>
        <fullName evidence="3">Uncharacterized LOC100183878</fullName>
    </submittedName>
</protein>
<dbReference type="InParanoid" id="F6UJZ9"/>
<proteinExistence type="predicted"/>
<dbReference type="GeneID" id="100183878"/>
<reference evidence="4" key="1">
    <citation type="journal article" date="2002" name="Science">
        <title>The draft genome of Ciona intestinalis: insights into chordate and vertebrate origins.</title>
        <authorList>
            <person name="Dehal P."/>
            <person name="Satou Y."/>
            <person name="Campbell R.K."/>
            <person name="Chapman J."/>
            <person name="Degnan B."/>
            <person name="De Tomaso A."/>
            <person name="Davidson B."/>
            <person name="Di Gregorio A."/>
            <person name="Gelpke M."/>
            <person name="Goodstein D.M."/>
            <person name="Harafuji N."/>
            <person name="Hastings K.E."/>
            <person name="Ho I."/>
            <person name="Hotta K."/>
            <person name="Huang W."/>
            <person name="Kawashima T."/>
            <person name="Lemaire P."/>
            <person name="Martinez D."/>
            <person name="Meinertzhagen I.A."/>
            <person name="Necula S."/>
            <person name="Nonaka M."/>
            <person name="Putnam N."/>
            <person name="Rash S."/>
            <person name="Saiga H."/>
            <person name="Satake M."/>
            <person name="Terry A."/>
            <person name="Yamada L."/>
            <person name="Wang H.G."/>
            <person name="Awazu S."/>
            <person name="Azumi K."/>
            <person name="Boore J."/>
            <person name="Branno M."/>
            <person name="Chin-Bow S."/>
            <person name="DeSantis R."/>
            <person name="Doyle S."/>
            <person name="Francino P."/>
            <person name="Keys D.N."/>
            <person name="Haga S."/>
            <person name="Hayashi H."/>
            <person name="Hino K."/>
            <person name="Imai K.S."/>
            <person name="Inaba K."/>
            <person name="Kano S."/>
            <person name="Kobayashi K."/>
            <person name="Kobayashi M."/>
            <person name="Lee B.I."/>
            <person name="Makabe K.W."/>
            <person name="Manohar C."/>
            <person name="Matassi G."/>
            <person name="Medina M."/>
            <person name="Mochizuki Y."/>
            <person name="Mount S."/>
            <person name="Morishita T."/>
            <person name="Miura S."/>
            <person name="Nakayama A."/>
            <person name="Nishizaka S."/>
            <person name="Nomoto H."/>
            <person name="Ohta F."/>
            <person name="Oishi K."/>
            <person name="Rigoutsos I."/>
            <person name="Sano M."/>
            <person name="Sasaki A."/>
            <person name="Sasakura Y."/>
            <person name="Shoguchi E."/>
            <person name="Shin-i T."/>
            <person name="Spagnuolo A."/>
            <person name="Stainier D."/>
            <person name="Suzuki M.M."/>
            <person name="Tassy O."/>
            <person name="Takatori N."/>
            <person name="Tokuoka M."/>
            <person name="Yagi K."/>
            <person name="Yoshizaki F."/>
            <person name="Wada S."/>
            <person name="Zhang C."/>
            <person name="Hyatt P.D."/>
            <person name="Larimer F."/>
            <person name="Detter C."/>
            <person name="Doggett N."/>
            <person name="Glavina T."/>
            <person name="Hawkins T."/>
            <person name="Richardson P."/>
            <person name="Lucas S."/>
            <person name="Kohara Y."/>
            <person name="Levine M."/>
            <person name="Satoh N."/>
            <person name="Rokhsar D.S."/>
        </authorList>
    </citation>
    <scope>NUCLEOTIDE SEQUENCE [LARGE SCALE GENOMIC DNA]</scope>
</reference>